<reference evidence="2 3" key="1">
    <citation type="journal article" date="2023" name="Plants (Basel)">
        <title>Bridging the Gap: Combining Genomics and Transcriptomics Approaches to Understand Stylosanthes scabra, an Orphan Legume from the Brazilian Caatinga.</title>
        <authorList>
            <person name="Ferreira-Neto J.R.C."/>
            <person name="da Silva M.D."/>
            <person name="Binneck E."/>
            <person name="de Melo N.F."/>
            <person name="da Silva R.H."/>
            <person name="de Melo A.L.T.M."/>
            <person name="Pandolfi V."/>
            <person name="Bustamante F.O."/>
            <person name="Brasileiro-Vidal A.C."/>
            <person name="Benko-Iseppon A.M."/>
        </authorList>
    </citation>
    <scope>NUCLEOTIDE SEQUENCE [LARGE SCALE GENOMIC DNA]</scope>
    <source>
        <tissue evidence="2">Leaves</tissue>
    </source>
</reference>
<feature type="compositionally biased region" description="Basic and acidic residues" evidence="1">
    <location>
        <begin position="161"/>
        <end position="182"/>
    </location>
</feature>
<comment type="caution">
    <text evidence="2">The sequence shown here is derived from an EMBL/GenBank/DDBJ whole genome shotgun (WGS) entry which is preliminary data.</text>
</comment>
<evidence type="ECO:0000313" key="2">
    <source>
        <dbReference type="EMBL" id="MED6124209.1"/>
    </source>
</evidence>
<dbReference type="PANTHER" id="PTHR35722:SF1">
    <property type="entry name" value="MAL D 1-ASSOCIATED PROTEIN"/>
    <property type="match status" value="1"/>
</dbReference>
<organism evidence="2 3">
    <name type="scientific">Stylosanthes scabra</name>
    <dbReference type="NCBI Taxonomy" id="79078"/>
    <lineage>
        <taxon>Eukaryota</taxon>
        <taxon>Viridiplantae</taxon>
        <taxon>Streptophyta</taxon>
        <taxon>Embryophyta</taxon>
        <taxon>Tracheophyta</taxon>
        <taxon>Spermatophyta</taxon>
        <taxon>Magnoliopsida</taxon>
        <taxon>eudicotyledons</taxon>
        <taxon>Gunneridae</taxon>
        <taxon>Pentapetalae</taxon>
        <taxon>rosids</taxon>
        <taxon>fabids</taxon>
        <taxon>Fabales</taxon>
        <taxon>Fabaceae</taxon>
        <taxon>Papilionoideae</taxon>
        <taxon>50 kb inversion clade</taxon>
        <taxon>dalbergioids sensu lato</taxon>
        <taxon>Dalbergieae</taxon>
        <taxon>Pterocarpus clade</taxon>
        <taxon>Stylosanthes</taxon>
    </lineage>
</organism>
<evidence type="ECO:0000313" key="3">
    <source>
        <dbReference type="Proteomes" id="UP001341840"/>
    </source>
</evidence>
<name>A0ABU6RJT1_9FABA</name>
<accession>A0ABU6RJT1</accession>
<feature type="region of interest" description="Disordered" evidence="1">
    <location>
        <begin position="150"/>
        <end position="193"/>
    </location>
</feature>
<feature type="compositionally biased region" description="Low complexity" evidence="1">
    <location>
        <begin position="14"/>
        <end position="24"/>
    </location>
</feature>
<evidence type="ECO:0000256" key="1">
    <source>
        <dbReference type="SAM" id="MobiDB-lite"/>
    </source>
</evidence>
<evidence type="ECO:0008006" key="4">
    <source>
        <dbReference type="Google" id="ProtNLM"/>
    </source>
</evidence>
<feature type="region of interest" description="Disordered" evidence="1">
    <location>
        <begin position="1"/>
        <end position="24"/>
    </location>
</feature>
<proteinExistence type="predicted"/>
<dbReference type="PANTHER" id="PTHR35722">
    <property type="entry name" value="MAL D 1-ASSOCIATED PROTEIN"/>
    <property type="match status" value="1"/>
</dbReference>
<dbReference type="InterPro" id="IPR053346">
    <property type="entry name" value="Fra_a_1-associated"/>
</dbReference>
<dbReference type="EMBL" id="JASCZI010030668">
    <property type="protein sequence ID" value="MED6124209.1"/>
    <property type="molecule type" value="Genomic_DNA"/>
</dbReference>
<sequence>MGWVWSDDDHHNTNGNANSNSSVAVGEQCSTRRIVRSQCKTEEVDPGKFIKKCEKTEELFRDCVGKPTEVVQSNKEYTEEDVTDEVLRGGRFASSDRGVFNFPGLRSDIEDMERSIFGGLSHFFGAAEEMKNGLFDIFANPPPPGIFDGELSSSSSMRRGIPIEEHNHRQEARAKPKEKESTETDFAAMAKDV</sequence>
<gene>
    <name evidence="2" type="ORF">PIB30_056918</name>
</gene>
<protein>
    <recommendedName>
        <fullName evidence="4">Mal d 1-associated protein</fullName>
    </recommendedName>
</protein>
<keyword evidence="3" id="KW-1185">Reference proteome</keyword>
<dbReference type="Proteomes" id="UP001341840">
    <property type="component" value="Unassembled WGS sequence"/>
</dbReference>